<dbReference type="AlphaFoldDB" id="A0A6G0VR93"/>
<dbReference type="OrthoDB" id="6750869at2759"/>
<gene>
    <name evidence="1" type="ORF">FWK35_00035343</name>
</gene>
<dbReference type="GO" id="GO:0003676">
    <property type="term" value="F:nucleic acid binding"/>
    <property type="evidence" value="ECO:0007669"/>
    <property type="project" value="InterPro"/>
</dbReference>
<evidence type="ECO:0000313" key="2">
    <source>
        <dbReference type="Proteomes" id="UP000478052"/>
    </source>
</evidence>
<reference evidence="1 2" key="1">
    <citation type="submission" date="2019-08" db="EMBL/GenBank/DDBJ databases">
        <title>Whole genome of Aphis craccivora.</title>
        <authorList>
            <person name="Voronova N.V."/>
            <person name="Shulinski R.S."/>
            <person name="Bandarenka Y.V."/>
            <person name="Zhorov D.G."/>
            <person name="Warner D."/>
        </authorList>
    </citation>
    <scope>NUCLEOTIDE SEQUENCE [LARGE SCALE GENOMIC DNA]</scope>
    <source>
        <strain evidence="1">180601</strain>
        <tissue evidence="1">Whole Body</tissue>
    </source>
</reference>
<evidence type="ECO:0000313" key="1">
    <source>
        <dbReference type="EMBL" id="KAF0706482.1"/>
    </source>
</evidence>
<dbReference type="InterPro" id="IPR012337">
    <property type="entry name" value="RNaseH-like_sf"/>
</dbReference>
<accession>A0A6G0VR93</accession>
<dbReference type="SUPFAM" id="SSF53098">
    <property type="entry name" value="Ribonuclease H-like"/>
    <property type="match status" value="1"/>
</dbReference>
<sequence length="283" mass="32880">MPSFKKRVYYSELCDTGYNNNKNKHVCKNGPGLKEEKIFCHECNRYCVDVECLRKHRNVCDKEYKCSGCNSILQRNDHTHNSVCGYGKCHNCIQENIDLCVHECFMQRKIGKGGYCVEVCVCNSKSSEKWKDCTFTTNYIFFDYEAQQSTGTHIPSMVIAHNFEDTKYVFSTDDGATANDKFYKWALSKDMKGTTYIAHNSKSYDTYFIIQYILKHMPTVKYEIICNGTKIMMLEIKEGGLNIKFIDSHNFIQSKLSDFPKTFRLTEAKKGYFPHCFNTPENQ</sequence>
<comment type="caution">
    <text evidence="1">The sequence shown here is derived from an EMBL/GenBank/DDBJ whole genome shotgun (WGS) entry which is preliminary data.</text>
</comment>
<keyword evidence="2" id="KW-1185">Reference proteome</keyword>
<dbReference type="Proteomes" id="UP000478052">
    <property type="component" value="Unassembled WGS sequence"/>
</dbReference>
<name>A0A6G0VR93_APHCR</name>
<dbReference type="EMBL" id="VUJU01012898">
    <property type="protein sequence ID" value="KAF0706482.1"/>
    <property type="molecule type" value="Genomic_DNA"/>
</dbReference>
<protein>
    <recommendedName>
        <fullName evidence="3">DNA-directed DNA polymerase</fullName>
    </recommendedName>
</protein>
<dbReference type="PANTHER" id="PTHR33568">
    <property type="entry name" value="DNA POLYMERASE"/>
    <property type="match status" value="1"/>
</dbReference>
<proteinExistence type="predicted"/>
<feature type="non-terminal residue" evidence="1">
    <location>
        <position position="283"/>
    </location>
</feature>
<evidence type="ECO:0008006" key="3">
    <source>
        <dbReference type="Google" id="ProtNLM"/>
    </source>
</evidence>
<dbReference type="Gene3D" id="3.30.420.10">
    <property type="entry name" value="Ribonuclease H-like superfamily/Ribonuclease H"/>
    <property type="match status" value="1"/>
</dbReference>
<dbReference type="InterPro" id="IPR036397">
    <property type="entry name" value="RNaseH_sf"/>
</dbReference>
<organism evidence="1 2">
    <name type="scientific">Aphis craccivora</name>
    <name type="common">Cowpea aphid</name>
    <dbReference type="NCBI Taxonomy" id="307492"/>
    <lineage>
        <taxon>Eukaryota</taxon>
        <taxon>Metazoa</taxon>
        <taxon>Ecdysozoa</taxon>
        <taxon>Arthropoda</taxon>
        <taxon>Hexapoda</taxon>
        <taxon>Insecta</taxon>
        <taxon>Pterygota</taxon>
        <taxon>Neoptera</taxon>
        <taxon>Paraneoptera</taxon>
        <taxon>Hemiptera</taxon>
        <taxon>Sternorrhyncha</taxon>
        <taxon>Aphidomorpha</taxon>
        <taxon>Aphidoidea</taxon>
        <taxon>Aphididae</taxon>
        <taxon>Aphidini</taxon>
        <taxon>Aphis</taxon>
        <taxon>Aphis</taxon>
    </lineage>
</organism>
<dbReference type="PANTHER" id="PTHR33568:SF3">
    <property type="entry name" value="DNA-DIRECTED DNA POLYMERASE"/>
    <property type="match status" value="1"/>
</dbReference>